<dbReference type="NCBIfam" id="TIGR03023">
    <property type="entry name" value="WcaJ_sugtrans"/>
    <property type="match status" value="1"/>
</dbReference>
<reference evidence="9 10" key="1">
    <citation type="submission" date="2019-08" db="EMBL/GenBank/DDBJ databases">
        <title>Deep-cultivation of Planctomycetes and their phenomic and genomic characterization uncovers novel biology.</title>
        <authorList>
            <person name="Wiegand S."/>
            <person name="Jogler M."/>
            <person name="Boedeker C."/>
            <person name="Pinto D."/>
            <person name="Vollmers J."/>
            <person name="Rivas-Marin E."/>
            <person name="Kohn T."/>
            <person name="Peeters S.H."/>
            <person name="Heuer A."/>
            <person name="Rast P."/>
            <person name="Oberbeckmann S."/>
            <person name="Bunk B."/>
            <person name="Jeske O."/>
            <person name="Meyerdierks A."/>
            <person name="Storesund J.E."/>
            <person name="Kallscheuer N."/>
            <person name="Luecker S."/>
            <person name="Lage O.M."/>
            <person name="Pohl T."/>
            <person name="Merkel B.J."/>
            <person name="Hornburger P."/>
            <person name="Mueller R.-W."/>
            <person name="Bruemmer F."/>
            <person name="Labrenz M."/>
            <person name="Spormann A.M."/>
            <person name="Op den Camp H."/>
            <person name="Overmann J."/>
            <person name="Amann R."/>
            <person name="Jetten M.S.M."/>
            <person name="Mascher T."/>
            <person name="Medema M.H."/>
            <person name="Devos D.P."/>
            <person name="Kaster A.-K."/>
            <person name="Ovreas L."/>
            <person name="Rohde M."/>
            <person name="Galperin M.Y."/>
            <person name="Jogler C."/>
        </authorList>
    </citation>
    <scope>NUCLEOTIDE SEQUENCE [LARGE SCALE GENOMIC DNA]</scope>
    <source>
        <strain evidence="9 10">Pr1d</strain>
    </source>
</reference>
<keyword evidence="10" id="KW-1185">Reference proteome</keyword>
<keyword evidence="6 7" id="KW-0472">Membrane</keyword>
<dbReference type="NCBIfam" id="TIGR03025">
    <property type="entry name" value="EPS_sugtrans"/>
    <property type="match status" value="1"/>
</dbReference>
<evidence type="ECO:0000256" key="5">
    <source>
        <dbReference type="ARBA" id="ARBA00022989"/>
    </source>
</evidence>
<dbReference type="RefSeq" id="WP_148073255.1">
    <property type="nucleotide sequence ID" value="NZ_CP042913.1"/>
</dbReference>
<evidence type="ECO:0000256" key="1">
    <source>
        <dbReference type="ARBA" id="ARBA00004141"/>
    </source>
</evidence>
<dbReference type="Gene3D" id="3.40.50.720">
    <property type="entry name" value="NAD(P)-binding Rossmann-like Domain"/>
    <property type="match status" value="1"/>
</dbReference>
<dbReference type="InterPro" id="IPR017475">
    <property type="entry name" value="EPS_sugar_tfrase"/>
</dbReference>
<feature type="transmembrane region" description="Helical" evidence="7">
    <location>
        <begin position="160"/>
        <end position="177"/>
    </location>
</feature>
<comment type="subcellular location">
    <subcellularLocation>
        <location evidence="1">Membrane</location>
        <topology evidence="1">Multi-pass membrane protein</topology>
    </subcellularLocation>
</comment>
<evidence type="ECO:0000256" key="2">
    <source>
        <dbReference type="ARBA" id="ARBA00006464"/>
    </source>
</evidence>
<dbReference type="SUPFAM" id="SSF51735">
    <property type="entry name" value="NAD(P)-binding Rossmann-fold domains"/>
    <property type="match status" value="1"/>
</dbReference>
<feature type="transmembrane region" description="Helical" evidence="7">
    <location>
        <begin position="65"/>
        <end position="83"/>
    </location>
</feature>
<name>A0A5B9QAK3_9BACT</name>
<dbReference type="EMBL" id="CP042913">
    <property type="protein sequence ID" value="QEG34630.1"/>
    <property type="molecule type" value="Genomic_DNA"/>
</dbReference>
<dbReference type="InterPro" id="IPR003362">
    <property type="entry name" value="Bact_transf"/>
</dbReference>
<dbReference type="PANTHER" id="PTHR30576">
    <property type="entry name" value="COLANIC BIOSYNTHESIS UDP-GLUCOSE LIPID CARRIER TRANSFERASE"/>
    <property type="match status" value="1"/>
</dbReference>
<dbReference type="Proteomes" id="UP000323917">
    <property type="component" value="Chromosome"/>
</dbReference>
<keyword evidence="3 9" id="KW-0808">Transferase</keyword>
<protein>
    <submittedName>
        <fullName evidence="9">UDP-glucose:undecaprenyl-phosphate glucose-1-phosphate transferase</fullName>
        <ecNumber evidence="9">2.7.8.31</ecNumber>
    </submittedName>
</protein>
<dbReference type="AlphaFoldDB" id="A0A5B9QAK3"/>
<evidence type="ECO:0000256" key="4">
    <source>
        <dbReference type="ARBA" id="ARBA00022692"/>
    </source>
</evidence>
<evidence type="ECO:0000313" key="9">
    <source>
        <dbReference type="EMBL" id="QEG34630.1"/>
    </source>
</evidence>
<feature type="transmembrane region" description="Helical" evidence="7">
    <location>
        <begin position="332"/>
        <end position="355"/>
    </location>
</feature>
<evidence type="ECO:0000259" key="8">
    <source>
        <dbReference type="Pfam" id="PF02397"/>
    </source>
</evidence>
<evidence type="ECO:0000256" key="3">
    <source>
        <dbReference type="ARBA" id="ARBA00022679"/>
    </source>
</evidence>
<dbReference type="InterPro" id="IPR036291">
    <property type="entry name" value="NAD(P)-bd_dom_sf"/>
</dbReference>
<sequence length="517" mass="58766">MLRFYNTGDCSQILRYRTHLKATLAKRRRGLIALLRLIQELSQGILNVVSSGNYNVRTHRSLVSIAYRLIDAFGIVCGAALAAQYTHLATTQDMAAIAATTLLIHLIASEVSGLYRSWRGSRLALELYCVMLNWMYTAPLVLGVGLLTKLNAHFSYESKILWLLVTPLAMGSSRVVFRMILKNLRKRGFNTRRFAICGLNPLGLQLADNVQESQELGLEFAGFFDDRPSNRIKEAMGRDLPSAGTLSRLAEMARRGEVDMIFITFPMRAEKRIRDYLSKLSDTTASVYIVPDFFVFQMLHARWNQINGLPVVSVFETPITGIDGVLKRGFDLLVATVLLAILSVPFAILAGLVKWSSPGPVFFRQKRYGLMGEEIRVWKFRSMRVCDDGEEIQQATKDDQRTTPLGQFMRKTSLDELPQLFNVIGGSMSLVGPRPHATAHNEQYRMLIDGYMLRHKVKPGITGLAQVHGWRGETETLEKMERRIEFDHRYIRDWTLWMDMKILAQTVMVVFKQENAY</sequence>
<accession>A0A5B9QAK3</accession>
<dbReference type="PANTHER" id="PTHR30576:SF0">
    <property type="entry name" value="UNDECAPRENYL-PHOSPHATE N-ACETYLGALACTOSAMINYL 1-PHOSPHATE TRANSFERASE-RELATED"/>
    <property type="match status" value="1"/>
</dbReference>
<comment type="similarity">
    <text evidence="2">Belongs to the bacterial sugar transferase family.</text>
</comment>
<evidence type="ECO:0000256" key="7">
    <source>
        <dbReference type="SAM" id="Phobius"/>
    </source>
</evidence>
<dbReference type="OrthoDB" id="9766874at2"/>
<evidence type="ECO:0000256" key="6">
    <source>
        <dbReference type="ARBA" id="ARBA00023136"/>
    </source>
</evidence>
<keyword evidence="4 7" id="KW-0812">Transmembrane</keyword>
<dbReference type="EC" id="2.7.8.31" evidence="9"/>
<feature type="transmembrane region" description="Helical" evidence="7">
    <location>
        <begin position="127"/>
        <end position="148"/>
    </location>
</feature>
<dbReference type="KEGG" id="bgok:Pr1d_19120"/>
<keyword evidence="5 7" id="KW-1133">Transmembrane helix</keyword>
<proteinExistence type="inferred from homology"/>
<evidence type="ECO:0000313" key="10">
    <source>
        <dbReference type="Proteomes" id="UP000323917"/>
    </source>
</evidence>
<dbReference type="InterPro" id="IPR017473">
    <property type="entry name" value="Undecaprenyl-P_gluc_Ptfrase"/>
</dbReference>
<dbReference type="GO" id="GO:0089702">
    <property type="term" value="F:undecaprenyl-phosphate glucose phosphotransferase activity"/>
    <property type="evidence" value="ECO:0007669"/>
    <property type="project" value="UniProtKB-EC"/>
</dbReference>
<feature type="transmembrane region" description="Helical" evidence="7">
    <location>
        <begin position="95"/>
        <end position="115"/>
    </location>
</feature>
<organism evidence="9 10">
    <name type="scientific">Bythopirellula goksoeyrii</name>
    <dbReference type="NCBI Taxonomy" id="1400387"/>
    <lineage>
        <taxon>Bacteria</taxon>
        <taxon>Pseudomonadati</taxon>
        <taxon>Planctomycetota</taxon>
        <taxon>Planctomycetia</taxon>
        <taxon>Pirellulales</taxon>
        <taxon>Lacipirellulaceae</taxon>
        <taxon>Bythopirellula</taxon>
    </lineage>
</organism>
<gene>
    <name evidence="9" type="primary">wcaJ</name>
    <name evidence="9" type="ORF">Pr1d_19120</name>
</gene>
<dbReference type="Pfam" id="PF13727">
    <property type="entry name" value="CoA_binding_3"/>
    <property type="match status" value="1"/>
</dbReference>
<dbReference type="GO" id="GO:0016020">
    <property type="term" value="C:membrane"/>
    <property type="evidence" value="ECO:0007669"/>
    <property type="project" value="UniProtKB-SubCell"/>
</dbReference>
<dbReference type="Pfam" id="PF02397">
    <property type="entry name" value="Bac_transf"/>
    <property type="match status" value="1"/>
</dbReference>
<feature type="domain" description="Bacterial sugar transferase" evidence="8">
    <location>
        <begin position="327"/>
        <end position="512"/>
    </location>
</feature>